<accession>A0A4Q0PM80</accession>
<dbReference type="Proteomes" id="UP000290608">
    <property type="component" value="Unassembled WGS sequence"/>
</dbReference>
<organism evidence="1 2">
    <name type="scientific">Leeuwenhoekiella marinoflava</name>
    <dbReference type="NCBI Taxonomy" id="988"/>
    <lineage>
        <taxon>Bacteria</taxon>
        <taxon>Pseudomonadati</taxon>
        <taxon>Bacteroidota</taxon>
        <taxon>Flavobacteriia</taxon>
        <taxon>Flavobacteriales</taxon>
        <taxon>Flavobacteriaceae</taxon>
        <taxon>Leeuwenhoekiella</taxon>
    </lineage>
</organism>
<gene>
    <name evidence="1" type="ORF">DSL99_1737</name>
</gene>
<evidence type="ECO:0000313" key="2">
    <source>
        <dbReference type="Proteomes" id="UP000290608"/>
    </source>
</evidence>
<proteinExistence type="predicted"/>
<reference evidence="1 2" key="1">
    <citation type="submission" date="2018-07" db="EMBL/GenBank/DDBJ databases">
        <title>Leeuwenhoekiella genomics.</title>
        <authorList>
            <person name="Tahon G."/>
            <person name="Willems A."/>
        </authorList>
    </citation>
    <scope>NUCLEOTIDE SEQUENCE [LARGE SCALE GENOMIC DNA]</scope>
    <source>
        <strain evidence="1 2">LMG 1345</strain>
    </source>
</reference>
<protein>
    <submittedName>
        <fullName evidence="1">Uncharacterized protein</fullName>
    </submittedName>
</protein>
<dbReference type="RefSeq" id="WP_073099002.1">
    <property type="nucleotide sequence ID" value="NZ_QOVL01000007.1"/>
</dbReference>
<dbReference type="EMBL" id="QOVL01000007">
    <property type="protein sequence ID" value="RXG30695.1"/>
    <property type="molecule type" value="Genomic_DNA"/>
</dbReference>
<comment type="caution">
    <text evidence="1">The sequence shown here is derived from an EMBL/GenBank/DDBJ whole genome shotgun (WGS) entry which is preliminary data.</text>
</comment>
<dbReference type="AlphaFoldDB" id="A0A4Q0PM80"/>
<sequence>MITEEQYLEAKKTIDAYHQQLELQYANSRIELFKAKKGDYITYIGGSKSKNLIKGKKYRLTCAPWNIRVAVINESGRRQVFKNRLFTV</sequence>
<name>A0A4Q0PM80_9FLAO</name>
<evidence type="ECO:0000313" key="1">
    <source>
        <dbReference type="EMBL" id="RXG30695.1"/>
    </source>
</evidence>